<gene>
    <name evidence="8" type="ORF">GXN76_00345</name>
</gene>
<keyword evidence="4" id="KW-0663">Pyridoxal phosphate</keyword>
<dbReference type="Pfam" id="PF03711">
    <property type="entry name" value="OKR_DC_1_C"/>
    <property type="match status" value="1"/>
</dbReference>
<reference evidence="8 9" key="1">
    <citation type="submission" date="2020-01" db="EMBL/GenBank/DDBJ databases">
        <authorList>
            <person name="Gulvik C.A."/>
            <person name="Batra D.G."/>
        </authorList>
    </citation>
    <scope>NUCLEOTIDE SEQUENCE [LARGE SCALE GENOMIC DNA]</scope>
    <source>
        <strain evidence="8 9">W9323</strain>
    </source>
</reference>
<dbReference type="Pfam" id="PF01276">
    <property type="entry name" value="OKR_DC_1"/>
    <property type="match status" value="1"/>
</dbReference>
<keyword evidence="8" id="KW-0032">Aminotransferase</keyword>
<dbReference type="SUPFAM" id="SSF55904">
    <property type="entry name" value="Ornithine decarboxylase C-terminal domain"/>
    <property type="match status" value="1"/>
</dbReference>
<dbReference type="InterPro" id="IPR000310">
    <property type="entry name" value="Orn/Lys/Arg_deCO2ase_major_dom"/>
</dbReference>
<dbReference type="InterPro" id="IPR008286">
    <property type="entry name" value="Prn/Lys/Arg_de-COase_C"/>
</dbReference>
<dbReference type="PANTHER" id="PTHR43277:SF3">
    <property type="entry name" value="DECARBOXYLASE, PUTATIVE-RELATED"/>
    <property type="match status" value="1"/>
</dbReference>
<evidence type="ECO:0000256" key="2">
    <source>
        <dbReference type="ARBA" id="ARBA00010671"/>
    </source>
</evidence>
<organism evidence="8 9">
    <name type="scientific">Kroppenstedtia pulmonis</name>
    <dbReference type="NCBI Taxonomy" id="1380685"/>
    <lineage>
        <taxon>Bacteria</taxon>
        <taxon>Bacillati</taxon>
        <taxon>Bacillota</taxon>
        <taxon>Bacilli</taxon>
        <taxon>Bacillales</taxon>
        <taxon>Thermoactinomycetaceae</taxon>
        <taxon>Kroppenstedtia</taxon>
    </lineage>
</organism>
<dbReference type="KEGG" id="kpul:GXN76_00345"/>
<dbReference type="Gene3D" id="3.40.640.10">
    <property type="entry name" value="Type I PLP-dependent aspartate aminotransferase-like (Major domain)"/>
    <property type="match status" value="1"/>
</dbReference>
<protein>
    <submittedName>
        <fullName evidence="8">Aminotransferase class V-fold PLP-dependent enzyme</fullName>
    </submittedName>
</protein>
<dbReference type="InterPro" id="IPR052357">
    <property type="entry name" value="Orn_Lys_Arg_decarboxylase-I"/>
</dbReference>
<dbReference type="SUPFAM" id="SSF53383">
    <property type="entry name" value="PLP-dependent transferases"/>
    <property type="match status" value="1"/>
</dbReference>
<dbReference type="InterPro" id="IPR015421">
    <property type="entry name" value="PyrdxlP-dep_Trfase_major"/>
</dbReference>
<dbReference type="EMBL" id="CP048104">
    <property type="protein sequence ID" value="QKG83058.1"/>
    <property type="molecule type" value="Genomic_DNA"/>
</dbReference>
<dbReference type="RefSeq" id="WP_173219060.1">
    <property type="nucleotide sequence ID" value="NZ_CP048104.1"/>
</dbReference>
<evidence type="ECO:0000256" key="1">
    <source>
        <dbReference type="ARBA" id="ARBA00001933"/>
    </source>
</evidence>
<dbReference type="AlphaFoldDB" id="A0A7D4CJJ9"/>
<comment type="cofactor">
    <cofactor evidence="1">
        <name>pyridoxal 5'-phosphate</name>
        <dbReference type="ChEBI" id="CHEBI:597326"/>
    </cofactor>
</comment>
<feature type="domain" description="Orn/Lys/Arg decarboxylases family 1 pyridoxal-P attachment site" evidence="6">
    <location>
        <begin position="9"/>
        <end position="302"/>
    </location>
</feature>
<dbReference type="InterPro" id="IPR036633">
    <property type="entry name" value="Prn/Lys/Arg_de-COase_C_sf"/>
</dbReference>
<evidence type="ECO:0000313" key="8">
    <source>
        <dbReference type="EMBL" id="QKG83058.1"/>
    </source>
</evidence>
<comment type="similarity">
    <text evidence="2">Belongs to the Orn/Lys/Arg decarboxylase class-I family.</text>
</comment>
<evidence type="ECO:0000259" key="6">
    <source>
        <dbReference type="Pfam" id="PF01276"/>
    </source>
</evidence>
<evidence type="ECO:0000256" key="4">
    <source>
        <dbReference type="ARBA" id="ARBA00022898"/>
    </source>
</evidence>
<keyword evidence="3" id="KW-0210">Decarboxylase</keyword>
<dbReference type="PANTHER" id="PTHR43277">
    <property type="entry name" value="ARGININE DECARBOXYLASE"/>
    <property type="match status" value="1"/>
</dbReference>
<keyword evidence="9" id="KW-1185">Reference proteome</keyword>
<proteinExistence type="inferred from homology"/>
<evidence type="ECO:0000259" key="7">
    <source>
        <dbReference type="Pfam" id="PF03711"/>
    </source>
</evidence>
<dbReference type="GO" id="GO:0008483">
    <property type="term" value="F:transaminase activity"/>
    <property type="evidence" value="ECO:0007669"/>
    <property type="project" value="UniProtKB-KW"/>
</dbReference>
<dbReference type="GO" id="GO:0016831">
    <property type="term" value="F:carboxy-lyase activity"/>
    <property type="evidence" value="ECO:0007669"/>
    <property type="project" value="UniProtKB-KW"/>
</dbReference>
<name>A0A7D4CJJ9_9BACL</name>
<keyword evidence="5" id="KW-0456">Lyase</keyword>
<sequence>MDQRQGKAPLFDVLVHHRNTARVNGHVPGHKQGQAFDLQGMNFYRDILDLDLTEVGDLDDLHEPSGAIQEAQELASELFGAEKTHFLVGGSTVGNMALVCGVCKPGDRLIIQRNSHQSIFNACRLARVQPIYWSGCQIGEDLPFILDPRDLYQALKLYPDTKAVFITSPGYYGEVQPIADIAKICHEKGIPLLVDEAHGAHFGFHPDLPLSALAQGADGVVQSTHKMLPAMTMSSMLHLQGKRVRRDRVHQWLTLLQSSSPSYPLMASLDLARRYMASSGADRLDALLKEMVLVRKKIKGLSMLEEPDIKIRDPLKMILRSHSGISGFQLLDWFQGRNIFLEMADHRNCLASFSVGTMDEDLEYVYEAMKSLDQELISWSSRPSLSSPLLPRISESLFPFDMEEKNVKQSVPLVEAVARRSAGLVVPYPPGIPLWLPGELITGESVEYLHNLLELGGRVRGMASSFPPQVYVIQ</sequence>
<accession>A0A7D4CJJ9</accession>
<dbReference type="InterPro" id="IPR015424">
    <property type="entry name" value="PyrdxlP-dep_Trfase"/>
</dbReference>
<dbReference type="Gene3D" id="3.90.105.10">
    <property type="entry name" value="Molybdopterin biosynthesis moea protein, domain 2"/>
    <property type="match status" value="1"/>
</dbReference>
<keyword evidence="8" id="KW-0808">Transferase</keyword>
<feature type="domain" description="Orn/Lys/Arg decarboxylase C-terminal" evidence="7">
    <location>
        <begin position="407"/>
        <end position="461"/>
    </location>
</feature>
<evidence type="ECO:0000256" key="3">
    <source>
        <dbReference type="ARBA" id="ARBA00022793"/>
    </source>
</evidence>
<evidence type="ECO:0000313" key="9">
    <source>
        <dbReference type="Proteomes" id="UP000503088"/>
    </source>
</evidence>
<evidence type="ECO:0000256" key="5">
    <source>
        <dbReference type="ARBA" id="ARBA00023239"/>
    </source>
</evidence>
<dbReference type="Proteomes" id="UP000503088">
    <property type="component" value="Chromosome"/>
</dbReference>